<gene>
    <name evidence="6" type="ORF">HaLaN_08283</name>
</gene>
<organism evidence="6 7">
    <name type="scientific">Haematococcus lacustris</name>
    <name type="common">Green alga</name>
    <name type="synonym">Haematococcus pluvialis</name>
    <dbReference type="NCBI Taxonomy" id="44745"/>
    <lineage>
        <taxon>Eukaryota</taxon>
        <taxon>Viridiplantae</taxon>
        <taxon>Chlorophyta</taxon>
        <taxon>core chlorophytes</taxon>
        <taxon>Chlorophyceae</taxon>
        <taxon>CS clade</taxon>
        <taxon>Chlamydomonadales</taxon>
        <taxon>Haematococcaceae</taxon>
        <taxon>Haematococcus</taxon>
    </lineage>
</organism>
<name>A0A699YSL8_HAELA</name>
<dbReference type="InterPro" id="IPR004344">
    <property type="entry name" value="TTL/TTLL_fam"/>
</dbReference>
<evidence type="ECO:0000313" key="6">
    <source>
        <dbReference type="EMBL" id="GFH12571.1"/>
    </source>
</evidence>
<dbReference type="GO" id="GO:0036064">
    <property type="term" value="C:ciliary basal body"/>
    <property type="evidence" value="ECO:0007669"/>
    <property type="project" value="TreeGrafter"/>
</dbReference>
<evidence type="ECO:0000256" key="3">
    <source>
        <dbReference type="ARBA" id="ARBA00022840"/>
    </source>
</evidence>
<dbReference type="Proteomes" id="UP000485058">
    <property type="component" value="Unassembled WGS sequence"/>
</dbReference>
<feature type="non-terminal residue" evidence="6">
    <location>
        <position position="102"/>
    </location>
</feature>
<evidence type="ECO:0000313" key="7">
    <source>
        <dbReference type="Proteomes" id="UP000485058"/>
    </source>
</evidence>
<dbReference type="GO" id="GO:0015631">
    <property type="term" value="F:tubulin binding"/>
    <property type="evidence" value="ECO:0007669"/>
    <property type="project" value="TreeGrafter"/>
</dbReference>
<evidence type="ECO:0000256" key="2">
    <source>
        <dbReference type="ARBA" id="ARBA00022741"/>
    </source>
</evidence>
<protein>
    <recommendedName>
        <fullName evidence="4">Tubulin--tyrosine ligase-like protein 5</fullName>
    </recommendedName>
</protein>
<comment type="catalytic activity">
    <reaction evidence="5">
        <text>L-glutamyl-[protein] + L-glutamate + ATP = gamma-L-glutamyl-L-glutamyl-[protein] + ADP + phosphate + H(+)</text>
        <dbReference type="Rhea" id="RHEA:60144"/>
        <dbReference type="Rhea" id="RHEA-COMP:10208"/>
        <dbReference type="Rhea" id="RHEA-COMP:15517"/>
        <dbReference type="ChEBI" id="CHEBI:15378"/>
        <dbReference type="ChEBI" id="CHEBI:29973"/>
        <dbReference type="ChEBI" id="CHEBI:29985"/>
        <dbReference type="ChEBI" id="CHEBI:30616"/>
        <dbReference type="ChEBI" id="CHEBI:43474"/>
        <dbReference type="ChEBI" id="CHEBI:143622"/>
        <dbReference type="ChEBI" id="CHEBI:456216"/>
    </reaction>
    <physiologicalReaction direction="left-to-right" evidence="5">
        <dbReference type="Rhea" id="RHEA:60145"/>
    </physiologicalReaction>
</comment>
<dbReference type="PANTHER" id="PTHR12241:SF145">
    <property type="entry name" value="TUBULIN POLYGLUTAMYLASE TTLL5"/>
    <property type="match status" value="1"/>
</dbReference>
<proteinExistence type="predicted"/>
<dbReference type="EMBL" id="BLLF01000517">
    <property type="protein sequence ID" value="GFH12571.1"/>
    <property type="molecule type" value="Genomic_DNA"/>
</dbReference>
<comment type="caution">
    <text evidence="6">The sequence shown here is derived from an EMBL/GenBank/DDBJ whole genome shotgun (WGS) entry which is preliminary data.</text>
</comment>
<keyword evidence="3" id="KW-0067">ATP-binding</keyword>
<keyword evidence="2" id="KW-0547">Nucleotide-binding</keyword>
<reference evidence="6 7" key="1">
    <citation type="submission" date="2020-02" db="EMBL/GenBank/DDBJ databases">
        <title>Draft genome sequence of Haematococcus lacustris strain NIES-144.</title>
        <authorList>
            <person name="Morimoto D."/>
            <person name="Nakagawa S."/>
            <person name="Yoshida T."/>
            <person name="Sawayama S."/>
        </authorList>
    </citation>
    <scope>NUCLEOTIDE SEQUENCE [LARGE SCALE GENOMIC DNA]</scope>
    <source>
        <strain evidence="6 7">NIES-144</strain>
    </source>
</reference>
<dbReference type="GO" id="GO:0070740">
    <property type="term" value="F:tubulin-glutamic acid ligase activity"/>
    <property type="evidence" value="ECO:0007669"/>
    <property type="project" value="TreeGrafter"/>
</dbReference>
<dbReference type="GO" id="GO:0005524">
    <property type="term" value="F:ATP binding"/>
    <property type="evidence" value="ECO:0007669"/>
    <property type="project" value="UniProtKB-KW"/>
</dbReference>
<evidence type="ECO:0000256" key="1">
    <source>
        <dbReference type="ARBA" id="ARBA00022598"/>
    </source>
</evidence>
<dbReference type="Gene3D" id="3.30.470.20">
    <property type="entry name" value="ATP-grasp fold, B domain"/>
    <property type="match status" value="1"/>
</dbReference>
<dbReference type="Pfam" id="PF03133">
    <property type="entry name" value="TTL"/>
    <property type="match status" value="1"/>
</dbReference>
<feature type="non-terminal residue" evidence="6">
    <location>
        <position position="1"/>
    </location>
</feature>
<keyword evidence="7" id="KW-1185">Reference proteome</keyword>
<dbReference type="PANTHER" id="PTHR12241">
    <property type="entry name" value="TUBULIN POLYGLUTAMYLASE"/>
    <property type="match status" value="1"/>
</dbReference>
<keyword evidence="1" id="KW-0436">Ligase</keyword>
<dbReference type="GO" id="GO:0000226">
    <property type="term" value="P:microtubule cytoskeleton organization"/>
    <property type="evidence" value="ECO:0007669"/>
    <property type="project" value="TreeGrafter"/>
</dbReference>
<dbReference type="AlphaFoldDB" id="A0A699YSL8"/>
<sequence>MQQRPGVEPAAIGAAAGQPCLATAVGQIAAVLVVVVAGARGPPFPAYGFQLLGFDFLLDEALQPWLLEVNSAPSIMALHDDPGTADMIRGEKLAMLNDLVAL</sequence>
<evidence type="ECO:0000256" key="4">
    <source>
        <dbReference type="ARBA" id="ARBA00041448"/>
    </source>
</evidence>
<evidence type="ECO:0000256" key="5">
    <source>
        <dbReference type="ARBA" id="ARBA00049274"/>
    </source>
</evidence>
<accession>A0A699YSL8</accession>